<gene>
    <name evidence="2" type="ordered locus">Clocl_0442</name>
</gene>
<dbReference type="RefSeq" id="WP_014253802.1">
    <property type="nucleotide sequence ID" value="NC_016627.1"/>
</dbReference>
<keyword evidence="1" id="KW-1133">Transmembrane helix</keyword>
<feature type="transmembrane region" description="Helical" evidence="1">
    <location>
        <begin position="108"/>
        <end position="136"/>
    </location>
</feature>
<dbReference type="eggNOG" id="COG1668">
    <property type="taxonomic scope" value="Bacteria"/>
</dbReference>
<feature type="transmembrane region" description="Helical" evidence="1">
    <location>
        <begin position="148"/>
        <end position="168"/>
    </location>
</feature>
<dbReference type="OrthoDB" id="9815855at2"/>
<dbReference type="KEGG" id="ccl:Clocl_0442"/>
<feature type="transmembrane region" description="Helical" evidence="1">
    <location>
        <begin position="20"/>
        <end position="41"/>
    </location>
</feature>
<evidence type="ECO:0000313" key="3">
    <source>
        <dbReference type="Proteomes" id="UP000005435"/>
    </source>
</evidence>
<dbReference type="STRING" id="720554.Clocl_0442"/>
<organism evidence="2 3">
    <name type="scientific">Acetivibrio clariflavus (strain DSM 19732 / NBRC 101661 / EBR45)</name>
    <name type="common">Clostridium clariflavum</name>
    <dbReference type="NCBI Taxonomy" id="720554"/>
    <lineage>
        <taxon>Bacteria</taxon>
        <taxon>Bacillati</taxon>
        <taxon>Bacillota</taxon>
        <taxon>Clostridia</taxon>
        <taxon>Eubacteriales</taxon>
        <taxon>Oscillospiraceae</taxon>
        <taxon>Acetivibrio</taxon>
    </lineage>
</organism>
<protein>
    <recommendedName>
        <fullName evidence="4">ABC-2 family transporter protein</fullName>
    </recommendedName>
</protein>
<dbReference type="GO" id="GO:0140359">
    <property type="term" value="F:ABC-type transporter activity"/>
    <property type="evidence" value="ECO:0007669"/>
    <property type="project" value="InterPro"/>
</dbReference>
<evidence type="ECO:0000313" key="2">
    <source>
        <dbReference type="EMBL" id="AEV67170.1"/>
    </source>
</evidence>
<dbReference type="PANTHER" id="PTHR43471:SF12">
    <property type="entry name" value="HYPOTHETICAL MEMBRANE PROTEIN, CONSERVED"/>
    <property type="match status" value="1"/>
</dbReference>
<proteinExistence type="predicted"/>
<dbReference type="Pfam" id="PF12679">
    <property type="entry name" value="ABC2_membrane_2"/>
    <property type="match status" value="1"/>
</dbReference>
<sequence length="285" mass="31842">MRINPVIEKELKTTMRGWRAPLLILFYLGFLLLVMYLYFLANDQLSVYGYQSFNPRVAINAFNTLALFQLFLLLFVTPILTGGAISGERERQTLDLLLCTSYPTYKIILGKIFVSIAHILLLITASLPIMGIVFMFGGVGIPNLILLFFYYVITALMLGSLGIFYSTIFKKTIVAIVMTYLTIGFLTIGTYIIMGLYFLFFERFSSSPDFAQLAGFLFANPFFGFGTVIENTATNNSIFGALVILAKGDFGADTVIKSWVINLGFDILFSALLISISAWKLKPVK</sequence>
<dbReference type="GO" id="GO:0005886">
    <property type="term" value="C:plasma membrane"/>
    <property type="evidence" value="ECO:0007669"/>
    <property type="project" value="UniProtKB-SubCell"/>
</dbReference>
<dbReference type="PANTHER" id="PTHR43471">
    <property type="entry name" value="ABC TRANSPORTER PERMEASE"/>
    <property type="match status" value="1"/>
</dbReference>
<keyword evidence="3" id="KW-1185">Reference proteome</keyword>
<dbReference type="EMBL" id="CP003065">
    <property type="protein sequence ID" value="AEV67170.1"/>
    <property type="molecule type" value="Genomic_DNA"/>
</dbReference>
<feature type="transmembrane region" description="Helical" evidence="1">
    <location>
        <begin position="61"/>
        <end position="87"/>
    </location>
</feature>
<name>G8LSA9_ACECE</name>
<evidence type="ECO:0000256" key="1">
    <source>
        <dbReference type="SAM" id="Phobius"/>
    </source>
</evidence>
<accession>G8LSA9</accession>
<dbReference type="HOGENOM" id="CLU_066398_0_0_9"/>
<reference evidence="3" key="1">
    <citation type="submission" date="2011-12" db="EMBL/GenBank/DDBJ databases">
        <title>Complete sequence of Clostridium clariflavum DSM 19732.</title>
        <authorList>
            <consortium name="US DOE Joint Genome Institute"/>
            <person name="Lucas S."/>
            <person name="Han J."/>
            <person name="Lapidus A."/>
            <person name="Cheng J.-F."/>
            <person name="Goodwin L."/>
            <person name="Pitluck S."/>
            <person name="Peters L."/>
            <person name="Teshima H."/>
            <person name="Detter J.C."/>
            <person name="Han C."/>
            <person name="Tapia R."/>
            <person name="Land M."/>
            <person name="Hauser L."/>
            <person name="Kyrpides N."/>
            <person name="Ivanova N."/>
            <person name="Pagani I."/>
            <person name="Kitzmiller T."/>
            <person name="Lynd L."/>
            <person name="Izquierdo J."/>
            <person name="Woyke T."/>
        </authorList>
    </citation>
    <scope>NUCLEOTIDE SEQUENCE [LARGE SCALE GENOMIC DNA]</scope>
    <source>
        <strain evidence="3">DSM 19732 / NBRC 101661 / EBR45</strain>
    </source>
</reference>
<dbReference type="AlphaFoldDB" id="G8LSA9"/>
<keyword evidence="1" id="KW-0472">Membrane</keyword>
<reference evidence="2 3" key="2">
    <citation type="journal article" date="2012" name="Stand. Genomic Sci.">
        <title>Complete Genome Sequence of Clostridium clariflavum DSM 19732.</title>
        <authorList>
            <person name="Izquierdo J.A."/>
            <person name="Goodwin L."/>
            <person name="Davenport K.W."/>
            <person name="Teshima H."/>
            <person name="Bruce D."/>
            <person name="Detter C."/>
            <person name="Tapia R."/>
            <person name="Han S."/>
            <person name="Land M."/>
            <person name="Hauser L."/>
            <person name="Jeffries C.D."/>
            <person name="Han J."/>
            <person name="Pitluck S."/>
            <person name="Nolan M."/>
            <person name="Chen A."/>
            <person name="Huntemann M."/>
            <person name="Mavromatis K."/>
            <person name="Mikhailova N."/>
            <person name="Liolios K."/>
            <person name="Woyke T."/>
            <person name="Lynd L.R."/>
        </authorList>
    </citation>
    <scope>NUCLEOTIDE SEQUENCE [LARGE SCALE GENOMIC DNA]</scope>
    <source>
        <strain evidence="3">DSM 19732 / NBRC 101661 / EBR45</strain>
    </source>
</reference>
<keyword evidence="1" id="KW-0812">Transmembrane</keyword>
<dbReference type="Proteomes" id="UP000005435">
    <property type="component" value="Chromosome"/>
</dbReference>
<evidence type="ECO:0008006" key="4">
    <source>
        <dbReference type="Google" id="ProtNLM"/>
    </source>
</evidence>
<feature type="transmembrane region" description="Helical" evidence="1">
    <location>
        <begin position="259"/>
        <end position="279"/>
    </location>
</feature>
<feature type="transmembrane region" description="Helical" evidence="1">
    <location>
        <begin position="180"/>
        <end position="200"/>
    </location>
</feature>